<comment type="caution">
    <text evidence="2">The sequence shown here is derived from an EMBL/GenBank/DDBJ whole genome shotgun (WGS) entry which is preliminary data.</text>
</comment>
<organism evidence="2 3">
    <name type="scientific">Colletotrichum liriopes</name>
    <dbReference type="NCBI Taxonomy" id="708192"/>
    <lineage>
        <taxon>Eukaryota</taxon>
        <taxon>Fungi</taxon>
        <taxon>Dikarya</taxon>
        <taxon>Ascomycota</taxon>
        <taxon>Pezizomycotina</taxon>
        <taxon>Sordariomycetes</taxon>
        <taxon>Hypocreomycetidae</taxon>
        <taxon>Glomerellales</taxon>
        <taxon>Glomerellaceae</taxon>
        <taxon>Colletotrichum</taxon>
        <taxon>Colletotrichum spaethianum species complex</taxon>
    </lineage>
</organism>
<evidence type="ECO:0000313" key="2">
    <source>
        <dbReference type="EMBL" id="GJC80080.1"/>
    </source>
</evidence>
<gene>
    <name evidence="2" type="ORF">ColLi_02918</name>
</gene>
<keyword evidence="1" id="KW-0812">Transmembrane</keyword>
<dbReference type="Proteomes" id="UP001055172">
    <property type="component" value="Unassembled WGS sequence"/>
</dbReference>
<keyword evidence="3" id="KW-1185">Reference proteome</keyword>
<accession>A0AA37LP95</accession>
<keyword evidence="1" id="KW-1133">Transmembrane helix</keyword>
<dbReference type="EMBL" id="BPPX01000005">
    <property type="protein sequence ID" value="GJC80080.1"/>
    <property type="molecule type" value="Genomic_DNA"/>
</dbReference>
<feature type="transmembrane region" description="Helical" evidence="1">
    <location>
        <begin position="138"/>
        <end position="161"/>
    </location>
</feature>
<name>A0AA37LP95_9PEZI</name>
<feature type="transmembrane region" description="Helical" evidence="1">
    <location>
        <begin position="72"/>
        <end position="91"/>
    </location>
</feature>
<feature type="transmembrane region" description="Helical" evidence="1">
    <location>
        <begin position="103"/>
        <end position="126"/>
    </location>
</feature>
<feature type="transmembrane region" description="Helical" evidence="1">
    <location>
        <begin position="20"/>
        <end position="51"/>
    </location>
</feature>
<dbReference type="AlphaFoldDB" id="A0AA37LP95"/>
<proteinExistence type="predicted"/>
<evidence type="ECO:0000313" key="3">
    <source>
        <dbReference type="Proteomes" id="UP001055172"/>
    </source>
</evidence>
<evidence type="ECO:0000256" key="1">
    <source>
        <dbReference type="SAM" id="Phobius"/>
    </source>
</evidence>
<reference evidence="2 3" key="1">
    <citation type="submission" date="2021-07" db="EMBL/GenBank/DDBJ databases">
        <title>Genome data of Colletotrichum spaethianum.</title>
        <authorList>
            <person name="Utami Y.D."/>
            <person name="Hiruma K."/>
        </authorList>
    </citation>
    <scope>NUCLEOTIDE SEQUENCE [LARGE SCALE GENOMIC DNA]</scope>
    <source>
        <strain evidence="2 3">MAFF 242679</strain>
    </source>
</reference>
<protein>
    <submittedName>
        <fullName evidence="2">Uncharacterized protein</fullName>
    </submittedName>
</protein>
<sequence>MTGHYLFETTDSVVEILWDIAIVFFIVRIALSYFFLTFTASTLLSWAVCIYQQRQAPLSQQQHGLGTPQPDLVLIPLQAAVGAVFARYVVVAHDVPRVAWFRLAVGGLAAAFLAGAEAVLGFVLYAEGYGDWIREADGRCWIAVLGGLGIFAVMPAVLMAVEGEGKARAAAVEAHGRVDGKGGV</sequence>
<keyword evidence="1" id="KW-0472">Membrane</keyword>